<organism evidence="9 10">
    <name type="scientific">Mesorhizobium sanjuanii</name>
    <dbReference type="NCBI Taxonomy" id="2037900"/>
    <lineage>
        <taxon>Bacteria</taxon>
        <taxon>Pseudomonadati</taxon>
        <taxon>Pseudomonadota</taxon>
        <taxon>Alphaproteobacteria</taxon>
        <taxon>Hyphomicrobiales</taxon>
        <taxon>Phyllobacteriaceae</taxon>
        <taxon>Mesorhizobium</taxon>
    </lineage>
</organism>
<evidence type="ECO:0000256" key="5">
    <source>
        <dbReference type="ARBA" id="ARBA00023125"/>
    </source>
</evidence>
<evidence type="ECO:0000256" key="2">
    <source>
        <dbReference type="ARBA" id="ARBA00022490"/>
    </source>
</evidence>
<keyword evidence="10" id="KW-1185">Reference proteome</keyword>
<dbReference type="GO" id="GO:2000143">
    <property type="term" value="P:negative regulation of DNA-templated transcription initiation"/>
    <property type="evidence" value="ECO:0007669"/>
    <property type="project" value="TreeGrafter"/>
</dbReference>
<feature type="domain" description="SpoVT-AbrB" evidence="8">
    <location>
        <begin position="7"/>
        <end position="54"/>
    </location>
</feature>
<dbReference type="GO" id="GO:0009295">
    <property type="term" value="C:nucleoid"/>
    <property type="evidence" value="ECO:0007669"/>
    <property type="project" value="UniProtKB-SubCell"/>
</dbReference>
<name>A0A2A6F6H4_9HYPH</name>
<comment type="subcellular location">
    <subcellularLocation>
        <location evidence="7">Cytoplasm</location>
        <location evidence="7">Nucleoid</location>
    </subcellularLocation>
</comment>
<comment type="caution">
    <text evidence="9">The sequence shown here is derived from an EMBL/GenBank/DDBJ whole genome shotgun (WGS) entry which is preliminary data.</text>
</comment>
<dbReference type="Pfam" id="PF02381">
    <property type="entry name" value="MraZ"/>
    <property type="match status" value="1"/>
</dbReference>
<dbReference type="AlphaFoldDB" id="A0A2A6F6H4"/>
<evidence type="ECO:0000256" key="6">
    <source>
        <dbReference type="ARBA" id="ARBA00023163"/>
    </source>
</evidence>
<dbReference type="PANTHER" id="PTHR34701:SF1">
    <property type="entry name" value="TRANSCRIPTIONAL REGULATOR MRAZ"/>
    <property type="match status" value="1"/>
</dbReference>
<comment type="subunit">
    <text evidence="7">Forms oligomers.</text>
</comment>
<dbReference type="NCBIfam" id="NF001477">
    <property type="entry name" value="PRK00326.2-4"/>
    <property type="match status" value="1"/>
</dbReference>
<proteinExistence type="inferred from homology"/>
<keyword evidence="2 7" id="KW-0963">Cytoplasm</keyword>
<keyword evidence="4 7" id="KW-0805">Transcription regulation</keyword>
<keyword evidence="6 7" id="KW-0804">Transcription</keyword>
<dbReference type="InterPro" id="IPR003444">
    <property type="entry name" value="MraZ"/>
</dbReference>
<evidence type="ECO:0000256" key="7">
    <source>
        <dbReference type="HAMAP-Rule" id="MF_01008"/>
    </source>
</evidence>
<evidence type="ECO:0000256" key="4">
    <source>
        <dbReference type="ARBA" id="ARBA00023015"/>
    </source>
</evidence>
<dbReference type="PROSITE" id="PS51740">
    <property type="entry name" value="SPOVT_ABRB"/>
    <property type="match status" value="2"/>
</dbReference>
<evidence type="ECO:0000256" key="1">
    <source>
        <dbReference type="ARBA" id="ARBA00013860"/>
    </source>
</evidence>
<evidence type="ECO:0000313" key="9">
    <source>
        <dbReference type="EMBL" id="PDQ17231.1"/>
    </source>
</evidence>
<dbReference type="GO" id="GO:0003700">
    <property type="term" value="F:DNA-binding transcription factor activity"/>
    <property type="evidence" value="ECO:0007669"/>
    <property type="project" value="UniProtKB-UniRule"/>
</dbReference>
<keyword evidence="5 7" id="KW-0238">DNA-binding</keyword>
<comment type="similarity">
    <text evidence="7">Belongs to the MraZ family.</text>
</comment>
<dbReference type="CDD" id="cd16321">
    <property type="entry name" value="MraZ_C"/>
    <property type="match status" value="1"/>
</dbReference>
<protein>
    <recommendedName>
        <fullName evidence="1 7">Transcriptional regulator MraZ</fullName>
    </recommendedName>
</protein>
<dbReference type="InterPro" id="IPR038619">
    <property type="entry name" value="MraZ_sf"/>
</dbReference>
<dbReference type="InterPro" id="IPR037914">
    <property type="entry name" value="SpoVT-AbrB_sf"/>
</dbReference>
<dbReference type="InterPro" id="IPR035644">
    <property type="entry name" value="MraZ_C"/>
</dbReference>
<dbReference type="PANTHER" id="PTHR34701">
    <property type="entry name" value="TRANSCRIPTIONAL REGULATOR MRAZ"/>
    <property type="match status" value="1"/>
</dbReference>
<dbReference type="Gene3D" id="3.40.1550.20">
    <property type="entry name" value="Transcriptional regulator MraZ domain"/>
    <property type="match status" value="1"/>
</dbReference>
<sequence length="157" mass="17726">MDRFLSSAVNRIDAKGRVSVPAHFRAVVQKRGYSELYALRCLDRPAMDVGGLDLLDRYEQRIAQEDPFLQTADDMSFFCHGDGTFLKLDQDGRITMSDFIREHTGISAEVAFVGRGNFFQIWEPGRLSTYGAEARARLLQLRQGTKAHEAKAGERPE</sequence>
<accession>A0A2A6F6H4</accession>
<evidence type="ECO:0000256" key="3">
    <source>
        <dbReference type="ARBA" id="ARBA00022737"/>
    </source>
</evidence>
<dbReference type="GO" id="GO:0000976">
    <property type="term" value="F:transcription cis-regulatory region binding"/>
    <property type="evidence" value="ECO:0007669"/>
    <property type="project" value="TreeGrafter"/>
</dbReference>
<dbReference type="InterPro" id="IPR007159">
    <property type="entry name" value="SpoVT-AbrB_dom"/>
</dbReference>
<dbReference type="CDD" id="cd16320">
    <property type="entry name" value="MraZ_N"/>
    <property type="match status" value="1"/>
</dbReference>
<reference evidence="9 10" key="1">
    <citation type="submission" date="2017-09" db="EMBL/GenBank/DDBJ databases">
        <title>Mesorhizobum sanjuanii sp. nov. isolated from nodules of Lotus tenuis in saline-alkaline lowlands of Flooding Pampa.</title>
        <authorList>
            <person name="Sannazzaro A.I."/>
            <person name="Torres Tejerizo G.A."/>
            <person name="Fontana F."/>
            <person name="Cumpa Velazquez L.M."/>
            <person name="Hansen L."/>
            <person name="Pistorio M."/>
            <person name="Estrella M.J."/>
        </authorList>
    </citation>
    <scope>NUCLEOTIDE SEQUENCE [LARGE SCALE GENOMIC DNA]</scope>
    <source>
        <strain evidence="9 10">BSA136</strain>
    </source>
</reference>
<dbReference type="EMBL" id="NWQG01000288">
    <property type="protein sequence ID" value="PDQ17231.1"/>
    <property type="molecule type" value="Genomic_DNA"/>
</dbReference>
<gene>
    <name evidence="7" type="primary">mraZ</name>
    <name evidence="9" type="ORF">CN311_31075</name>
</gene>
<evidence type="ECO:0000259" key="8">
    <source>
        <dbReference type="PROSITE" id="PS51740"/>
    </source>
</evidence>
<keyword evidence="3" id="KW-0677">Repeat</keyword>
<evidence type="ECO:0000313" key="10">
    <source>
        <dbReference type="Proteomes" id="UP000219182"/>
    </source>
</evidence>
<dbReference type="SUPFAM" id="SSF89447">
    <property type="entry name" value="AbrB/MazE/MraZ-like"/>
    <property type="match status" value="1"/>
</dbReference>
<feature type="domain" description="SpoVT-AbrB" evidence="8">
    <location>
        <begin position="83"/>
        <end position="126"/>
    </location>
</feature>
<dbReference type="Proteomes" id="UP000219182">
    <property type="component" value="Unassembled WGS sequence"/>
</dbReference>
<dbReference type="InterPro" id="IPR020603">
    <property type="entry name" value="MraZ_dom"/>
</dbReference>
<dbReference type="HAMAP" id="MF_01008">
    <property type="entry name" value="MraZ"/>
    <property type="match status" value="1"/>
</dbReference>
<dbReference type="GO" id="GO:0005737">
    <property type="term" value="C:cytoplasm"/>
    <property type="evidence" value="ECO:0007669"/>
    <property type="project" value="UniProtKB-UniRule"/>
</dbReference>
<dbReference type="InterPro" id="IPR035642">
    <property type="entry name" value="MraZ_N"/>
</dbReference>
<dbReference type="RefSeq" id="WP_097577396.1">
    <property type="nucleotide sequence ID" value="NZ_NWQG01000288.1"/>
</dbReference>